<dbReference type="RefSeq" id="WP_344707548.1">
    <property type="nucleotide sequence ID" value="NZ_BAABBQ010000001.1"/>
</dbReference>
<dbReference type="Proteomes" id="UP001500235">
    <property type="component" value="Unassembled WGS sequence"/>
</dbReference>
<keyword evidence="3" id="KW-1185">Reference proteome</keyword>
<dbReference type="EMBL" id="BAABBQ010000001">
    <property type="protein sequence ID" value="GAA4021963.1"/>
    <property type="molecule type" value="Genomic_DNA"/>
</dbReference>
<dbReference type="PROSITE" id="PS50995">
    <property type="entry name" value="HTH_MARR_2"/>
    <property type="match status" value="1"/>
</dbReference>
<dbReference type="SUPFAM" id="SSF46785">
    <property type="entry name" value="Winged helix' DNA-binding domain"/>
    <property type="match status" value="1"/>
</dbReference>
<evidence type="ECO:0000313" key="2">
    <source>
        <dbReference type="EMBL" id="GAA4021963.1"/>
    </source>
</evidence>
<reference evidence="3" key="1">
    <citation type="journal article" date="2019" name="Int. J. Syst. Evol. Microbiol.">
        <title>The Global Catalogue of Microorganisms (GCM) 10K type strain sequencing project: providing services to taxonomists for standard genome sequencing and annotation.</title>
        <authorList>
            <consortium name="The Broad Institute Genomics Platform"/>
            <consortium name="The Broad Institute Genome Sequencing Center for Infectious Disease"/>
            <person name="Wu L."/>
            <person name="Ma J."/>
        </authorList>
    </citation>
    <scope>NUCLEOTIDE SEQUENCE [LARGE SCALE GENOMIC DNA]</scope>
    <source>
        <strain evidence="3">JCM 17563</strain>
    </source>
</reference>
<comment type="caution">
    <text evidence="2">The sequence shown here is derived from an EMBL/GenBank/DDBJ whole genome shotgun (WGS) entry which is preliminary data.</text>
</comment>
<accession>A0ABP7T776</accession>
<gene>
    <name evidence="2" type="ORF">GCM10022280_23210</name>
</gene>
<evidence type="ECO:0000313" key="3">
    <source>
        <dbReference type="Proteomes" id="UP001500235"/>
    </source>
</evidence>
<dbReference type="InterPro" id="IPR036390">
    <property type="entry name" value="WH_DNA-bd_sf"/>
</dbReference>
<name>A0ABP7T776_9SPHN</name>
<feature type="domain" description="HTH marR-type" evidence="1">
    <location>
        <begin position="57"/>
        <end position="176"/>
    </location>
</feature>
<dbReference type="InterPro" id="IPR000835">
    <property type="entry name" value="HTH_MarR-typ"/>
</dbReference>
<protein>
    <recommendedName>
        <fullName evidence="1">HTH marR-type domain-containing protein</fullName>
    </recommendedName>
</protein>
<evidence type="ECO:0000259" key="1">
    <source>
        <dbReference type="PROSITE" id="PS50995"/>
    </source>
</evidence>
<dbReference type="InterPro" id="IPR036388">
    <property type="entry name" value="WH-like_DNA-bd_sf"/>
</dbReference>
<sequence>MKDNVFGPRNATESVTLSSEEAALAHSLLAKLLAGNKGREGEGGEEAAETEVMVAAHEDVLTLARAVYQSRKRRIEHFGQSLFSEPAWDMLLVLFIYGDRGDQVSVTKLAEFSNSPLTTSIRWLDYLESQKLVVRTQSSHDRRKNYVELSEKGRRLLTEYFRSLIEGGTAISGIGV</sequence>
<proteinExistence type="predicted"/>
<dbReference type="Gene3D" id="1.10.10.10">
    <property type="entry name" value="Winged helix-like DNA-binding domain superfamily/Winged helix DNA-binding domain"/>
    <property type="match status" value="1"/>
</dbReference>
<organism evidence="2 3">
    <name type="scientific">Sphingomonas swuensis</name>
    <dbReference type="NCBI Taxonomy" id="977800"/>
    <lineage>
        <taxon>Bacteria</taxon>
        <taxon>Pseudomonadati</taxon>
        <taxon>Pseudomonadota</taxon>
        <taxon>Alphaproteobacteria</taxon>
        <taxon>Sphingomonadales</taxon>
        <taxon>Sphingomonadaceae</taxon>
        <taxon>Sphingomonas</taxon>
    </lineage>
</organism>